<keyword evidence="5" id="KW-0720">Serine protease</keyword>
<keyword evidence="11" id="KW-1185">Reference proteome</keyword>
<feature type="domain" description="Peptidase S8/S53" evidence="7">
    <location>
        <begin position="101"/>
        <end position="209"/>
    </location>
</feature>
<feature type="domain" description="PA" evidence="8">
    <location>
        <begin position="8"/>
        <end position="79"/>
    </location>
</feature>
<dbReference type="InterPro" id="IPR036852">
    <property type="entry name" value="Peptidase_S8/S53_dom_sf"/>
</dbReference>
<evidence type="ECO:0000256" key="1">
    <source>
        <dbReference type="ARBA" id="ARBA00011073"/>
    </source>
</evidence>
<feature type="domain" description="C5a peptidase/Subtilisin-like protease SBT2-like Fn3-like" evidence="9">
    <location>
        <begin position="237"/>
        <end position="339"/>
    </location>
</feature>
<dbReference type="GO" id="GO:0004252">
    <property type="term" value="F:serine-type endopeptidase activity"/>
    <property type="evidence" value="ECO:0007669"/>
    <property type="project" value="InterPro"/>
</dbReference>
<keyword evidence="2" id="KW-0645">Protease</keyword>
<gene>
    <name evidence="10" type="ORF">SAMN02745248_01748</name>
</gene>
<evidence type="ECO:0000259" key="8">
    <source>
        <dbReference type="Pfam" id="PF02225"/>
    </source>
</evidence>
<evidence type="ECO:0000313" key="11">
    <source>
        <dbReference type="Proteomes" id="UP000183952"/>
    </source>
</evidence>
<proteinExistence type="inferred from homology"/>
<evidence type="ECO:0000256" key="4">
    <source>
        <dbReference type="ARBA" id="ARBA00022801"/>
    </source>
</evidence>
<dbReference type="OrthoDB" id="9762689at2"/>
<dbReference type="InterPro" id="IPR046450">
    <property type="entry name" value="PA_dom_sf"/>
</dbReference>
<protein>
    <submittedName>
        <fullName evidence="10">PA domain-containing protein</fullName>
    </submittedName>
</protein>
<dbReference type="Gene3D" id="2.60.40.1710">
    <property type="entry name" value="Subtilisin-like superfamily"/>
    <property type="match status" value="1"/>
</dbReference>
<dbReference type="AlphaFoldDB" id="A0A1M6PL38"/>
<dbReference type="InterPro" id="IPR010435">
    <property type="entry name" value="C5a/SBT2-like_Fn3"/>
</dbReference>
<dbReference type="GO" id="GO:0016020">
    <property type="term" value="C:membrane"/>
    <property type="evidence" value="ECO:0007669"/>
    <property type="project" value="InterPro"/>
</dbReference>
<dbReference type="CDD" id="cd02133">
    <property type="entry name" value="PA_C5a_like"/>
    <property type="match status" value="1"/>
</dbReference>
<evidence type="ECO:0000256" key="6">
    <source>
        <dbReference type="PROSITE-ProRule" id="PRU01240"/>
    </source>
</evidence>
<dbReference type="PANTHER" id="PTHR43399:SF4">
    <property type="entry name" value="CELL WALL-ASSOCIATED PROTEASE"/>
    <property type="match status" value="1"/>
</dbReference>
<reference evidence="10 11" key="1">
    <citation type="submission" date="2016-11" db="EMBL/GenBank/DDBJ databases">
        <authorList>
            <person name="Jaros S."/>
            <person name="Januszkiewicz K."/>
            <person name="Wedrychowicz H."/>
        </authorList>
    </citation>
    <scope>NUCLEOTIDE SEQUENCE [LARGE SCALE GENOMIC DNA]</scope>
    <source>
        <strain evidence="10 11">DSM 3090</strain>
    </source>
</reference>
<dbReference type="InterPro" id="IPR000209">
    <property type="entry name" value="Peptidase_S8/S53_dom"/>
</dbReference>
<dbReference type="SUPFAM" id="SSF52743">
    <property type="entry name" value="Subtilisin-like"/>
    <property type="match status" value="1"/>
</dbReference>
<evidence type="ECO:0000259" key="7">
    <source>
        <dbReference type="Pfam" id="PF00082"/>
    </source>
</evidence>
<evidence type="ECO:0000256" key="2">
    <source>
        <dbReference type="ARBA" id="ARBA00022670"/>
    </source>
</evidence>
<dbReference type="Pfam" id="PF06280">
    <property type="entry name" value="fn3_5"/>
    <property type="match status" value="1"/>
</dbReference>
<comment type="similarity">
    <text evidence="1 6">Belongs to the peptidase S8 family.</text>
</comment>
<evidence type="ECO:0000313" key="10">
    <source>
        <dbReference type="EMBL" id="SHK08706.1"/>
    </source>
</evidence>
<dbReference type="Pfam" id="PF02225">
    <property type="entry name" value="PA"/>
    <property type="match status" value="1"/>
</dbReference>
<dbReference type="Proteomes" id="UP000183952">
    <property type="component" value="Unassembled WGS sequence"/>
</dbReference>
<evidence type="ECO:0000256" key="5">
    <source>
        <dbReference type="ARBA" id="ARBA00022825"/>
    </source>
</evidence>
<evidence type="ECO:0000256" key="3">
    <source>
        <dbReference type="ARBA" id="ARBA00022729"/>
    </source>
</evidence>
<dbReference type="Gene3D" id="2.60.40.4070">
    <property type="match status" value="1"/>
</dbReference>
<keyword evidence="3" id="KW-0732">Signal</keyword>
<dbReference type="Gene3D" id="3.40.50.200">
    <property type="entry name" value="Peptidase S8/S53 domain"/>
    <property type="match status" value="1"/>
</dbReference>
<dbReference type="GO" id="GO:0006508">
    <property type="term" value="P:proteolysis"/>
    <property type="evidence" value="ECO:0007669"/>
    <property type="project" value="UniProtKB-KW"/>
</dbReference>
<dbReference type="PROSITE" id="PS51892">
    <property type="entry name" value="SUBTILASE"/>
    <property type="match status" value="1"/>
</dbReference>
<dbReference type="InterPro" id="IPR003137">
    <property type="entry name" value="PA_domain"/>
</dbReference>
<dbReference type="PROSITE" id="PS00138">
    <property type="entry name" value="SUBTILASE_SER"/>
    <property type="match status" value="1"/>
</dbReference>
<dbReference type="Gene3D" id="3.50.30.30">
    <property type="match status" value="1"/>
</dbReference>
<dbReference type="PANTHER" id="PTHR43399">
    <property type="entry name" value="SUBTILISIN-RELATED"/>
    <property type="match status" value="1"/>
</dbReference>
<comment type="caution">
    <text evidence="6">Lacks conserved residue(s) required for the propagation of feature annotation.</text>
</comment>
<dbReference type="SUPFAM" id="SSF52025">
    <property type="entry name" value="PA domain"/>
    <property type="match status" value="1"/>
</dbReference>
<evidence type="ECO:0000259" key="9">
    <source>
        <dbReference type="Pfam" id="PF06280"/>
    </source>
</evidence>
<keyword evidence="4" id="KW-0378">Hydrolase</keyword>
<organism evidence="10 11">
    <name type="scientific">Hathewaya proteolytica DSM 3090</name>
    <dbReference type="NCBI Taxonomy" id="1121331"/>
    <lineage>
        <taxon>Bacteria</taxon>
        <taxon>Bacillati</taxon>
        <taxon>Bacillota</taxon>
        <taxon>Clostridia</taxon>
        <taxon>Eubacteriales</taxon>
        <taxon>Clostridiaceae</taxon>
        <taxon>Hathewaya</taxon>
    </lineage>
</organism>
<dbReference type="Pfam" id="PF00082">
    <property type="entry name" value="Peptidase_S8"/>
    <property type="match status" value="1"/>
</dbReference>
<accession>A0A1M6PL38</accession>
<name>A0A1M6PL38_9CLOT</name>
<dbReference type="InterPro" id="IPR051048">
    <property type="entry name" value="Peptidase_S8/S53_subtilisin"/>
</dbReference>
<sequence>MKKNQINDFQGKSLKNKIALIKRGEIEFKDKKINAQNRGAAGVIIYNLDNNETILEATAFDKNVLIPSIFIKNSDGLKLRNLCDKGVTVSFQNQLLERNNDESGCMSDFSSWGPAPNLDLKPDITGVGGAVWSTVNDNSYKNMSGTSMATPYVSGTSALLMQHINKLNMKFKNEEDKVKLNKTLLMNTAEIKMNKEHGVPYSPRQQGAGFVNLKDALKNKVTVTYKGDASVSLGVLTQKNVISMDIKNYGDVEVSYKVSNPYGILTECNESKNGEPYDIKLDGASMEFQNEVIKVKPGETVSVNATLKLDDSVTKDRFVEGYISFISEGDIVPLNIPYMGYYGDWSALPVLDNPIYTGKSVIGETTLVGITEGFGGYQSYYIGAGKDSKPEYFAINPDDSYAISNVAPQITLLRNAKYLKVDVTDKEGKFIRTLHQAENVRKEVFAENTLKARVQNEWKWDGTVYDSQKGQRVSVPEGQYSINIRVMADAKNAKEQVISFPVKIDKTSPILKNNNIVIADSSQCNLELEAYDGEKGAGISDFVFIVNDKDYVDANGKKSFKLKEQELHKYYMNLELPENNNPVYRVYMGCVDYARNITPGETVIVNSAKSHLKINLDKQLYEHSDEIKLNYNIEESSKESQVDHYEISLDNASKVVYSGKNKYYTMSNLHGGEHYVLVKAMNSKNEIVDANAIKFNVKESPSNEYETRGIRIWGLDQGILYEDNYATFSVKATNITGEDKDVTLMMCVYDHKGNMVNSSIASKTICAHGEVVLKNSVCIESGHTIKVFVWDNIYSQIPYVDKQLQLVG</sequence>
<dbReference type="EMBL" id="FRAD01000013">
    <property type="protein sequence ID" value="SHK08706.1"/>
    <property type="molecule type" value="Genomic_DNA"/>
</dbReference>
<dbReference type="InterPro" id="IPR023828">
    <property type="entry name" value="Peptidase_S8_Ser-AS"/>
</dbReference>
<dbReference type="RefSeq" id="WP_072903709.1">
    <property type="nucleotide sequence ID" value="NZ_FRAD01000013.1"/>
</dbReference>
<dbReference type="STRING" id="1121331.SAMN02745248_01748"/>